<evidence type="ECO:0000256" key="1">
    <source>
        <dbReference type="SAM" id="MobiDB-lite"/>
    </source>
</evidence>
<sequence length="142" mass="15307">MVAGLVLLTACGSDPAPRPAPIPTAAPTDVAPTQTLPAPSASFKSSIKQDDKTFWMSIGGLPTNSYAETKSERTAPMTFRLECDRGQLNTRLNFNGQPRFFQHSCADGMFKSDLGTIKTGTKVQIFMDGTAGTSYVADMRWP</sequence>
<accession>A0A8J3BV50</accession>
<name>A0A8J3BV50_9ACTN</name>
<dbReference type="EMBL" id="BMQC01000023">
    <property type="protein sequence ID" value="GGK42897.1"/>
    <property type="molecule type" value="Genomic_DNA"/>
</dbReference>
<organism evidence="2 3">
    <name type="scientific">Pilimelia terevasa</name>
    <dbReference type="NCBI Taxonomy" id="53372"/>
    <lineage>
        <taxon>Bacteria</taxon>
        <taxon>Bacillati</taxon>
        <taxon>Actinomycetota</taxon>
        <taxon>Actinomycetes</taxon>
        <taxon>Micromonosporales</taxon>
        <taxon>Micromonosporaceae</taxon>
        <taxon>Pilimelia</taxon>
    </lineage>
</organism>
<protein>
    <submittedName>
        <fullName evidence="2">Uncharacterized protein</fullName>
    </submittedName>
</protein>
<gene>
    <name evidence="2" type="ORF">GCM10010124_39670</name>
</gene>
<proteinExistence type="predicted"/>
<comment type="caution">
    <text evidence="2">The sequence shown here is derived from an EMBL/GenBank/DDBJ whole genome shotgun (WGS) entry which is preliminary data.</text>
</comment>
<feature type="region of interest" description="Disordered" evidence="1">
    <location>
        <begin position="16"/>
        <end position="44"/>
    </location>
</feature>
<evidence type="ECO:0000313" key="2">
    <source>
        <dbReference type="EMBL" id="GGK42897.1"/>
    </source>
</evidence>
<reference evidence="2" key="2">
    <citation type="submission" date="2020-09" db="EMBL/GenBank/DDBJ databases">
        <authorList>
            <person name="Sun Q."/>
            <person name="Ohkuma M."/>
        </authorList>
    </citation>
    <scope>NUCLEOTIDE SEQUENCE</scope>
    <source>
        <strain evidence="2">JCM 3091</strain>
    </source>
</reference>
<dbReference type="AlphaFoldDB" id="A0A8J3BV50"/>
<feature type="compositionally biased region" description="Low complexity" evidence="1">
    <location>
        <begin position="25"/>
        <end position="35"/>
    </location>
</feature>
<keyword evidence="3" id="KW-1185">Reference proteome</keyword>
<reference evidence="2" key="1">
    <citation type="journal article" date="2014" name="Int. J. Syst. Evol. Microbiol.">
        <title>Complete genome sequence of Corynebacterium casei LMG S-19264T (=DSM 44701T), isolated from a smear-ripened cheese.</title>
        <authorList>
            <consortium name="US DOE Joint Genome Institute (JGI-PGF)"/>
            <person name="Walter F."/>
            <person name="Albersmeier A."/>
            <person name="Kalinowski J."/>
            <person name="Ruckert C."/>
        </authorList>
    </citation>
    <scope>NUCLEOTIDE SEQUENCE</scope>
    <source>
        <strain evidence="2">JCM 3091</strain>
    </source>
</reference>
<dbReference type="Proteomes" id="UP000662200">
    <property type="component" value="Unassembled WGS sequence"/>
</dbReference>
<evidence type="ECO:0000313" key="3">
    <source>
        <dbReference type="Proteomes" id="UP000662200"/>
    </source>
</evidence>